<dbReference type="Proteomes" id="UP000053244">
    <property type="component" value="Unassembled WGS sequence"/>
</dbReference>
<accession>A0A0X3UQP7</accession>
<dbReference type="EMBL" id="LLZH01000117">
    <property type="protein sequence ID" value="KUL34825.1"/>
    <property type="molecule type" value="Genomic_DNA"/>
</dbReference>
<evidence type="ECO:0000313" key="1">
    <source>
        <dbReference type="EMBL" id="KUL34825.1"/>
    </source>
</evidence>
<protein>
    <submittedName>
        <fullName evidence="1">Uncharacterized protein</fullName>
    </submittedName>
</protein>
<comment type="caution">
    <text evidence="1">The sequence shown here is derived from an EMBL/GenBank/DDBJ whole genome shotgun (WGS) entry which is preliminary data.</text>
</comment>
<name>A0A0X3UQP7_9ACTN</name>
<reference evidence="1 2" key="1">
    <citation type="submission" date="2015-10" db="EMBL/GenBank/DDBJ databases">
        <authorList>
            <person name="Gilbert D.G."/>
        </authorList>
    </citation>
    <scope>NUCLEOTIDE SEQUENCE [LARGE SCALE GENOMIC DNA]</scope>
    <source>
        <strain evidence="1 2">NRRL B-16712</strain>
    </source>
</reference>
<organism evidence="1 2">
    <name type="scientific">Actinoplanes awajinensis subsp. mycoplanecinus</name>
    <dbReference type="NCBI Taxonomy" id="135947"/>
    <lineage>
        <taxon>Bacteria</taxon>
        <taxon>Bacillati</taxon>
        <taxon>Actinomycetota</taxon>
        <taxon>Actinomycetes</taxon>
        <taxon>Micromonosporales</taxon>
        <taxon>Micromonosporaceae</taxon>
        <taxon>Actinoplanes</taxon>
    </lineage>
</organism>
<dbReference type="AlphaFoldDB" id="A0A0X3UQP7"/>
<proteinExistence type="predicted"/>
<sequence>MWMWLRPGLSLEQLDGKTGVIAVTCGASEVRVARARQNLSTLVRVDVTRRDPFTGLVPSPLAFLLSKSPDVDEVVPVSPAVPLIGLDLADVPEPAVPEQRTGGRR</sequence>
<evidence type="ECO:0000313" key="2">
    <source>
        <dbReference type="Proteomes" id="UP000053244"/>
    </source>
</evidence>
<gene>
    <name evidence="1" type="ORF">ADL15_15085</name>
</gene>
<keyword evidence="2" id="KW-1185">Reference proteome</keyword>